<dbReference type="Pfam" id="PF05919">
    <property type="entry name" value="Mitovir_RNA_pol"/>
    <property type="match status" value="1"/>
</dbReference>
<dbReference type="SUPFAM" id="SSF56672">
    <property type="entry name" value="DNA/RNA polymerases"/>
    <property type="match status" value="1"/>
</dbReference>
<evidence type="ECO:0000313" key="4">
    <source>
        <dbReference type="EMBL" id="UYL95344.1"/>
    </source>
</evidence>
<evidence type="ECO:0000256" key="1">
    <source>
        <dbReference type="ARBA" id="ARBA00022484"/>
    </source>
</evidence>
<dbReference type="InterPro" id="IPR043502">
    <property type="entry name" value="DNA/RNA_pol_sf"/>
</dbReference>
<dbReference type="InterPro" id="IPR008686">
    <property type="entry name" value="RNA_pol_mitovir"/>
</dbReference>
<sequence>MQGDTKILKLWLSLVNLYRDIPYTGKLKLSTIVDKSTCTPSGLEIIKYVKPFRLLFIGRKHVNFSKPNGPFQLLTSGPQTNAKEHEFNSMPEVALRSMHLITRKSFRLIFDALSNCLGRLNGSMTFAILSRIIRSSELYNYEPIHHHLGKLSAKIESAGKIRIFAMVDPWTQWALKPLHKFIFKVLRKVPMDGTFDQLKPLKRVPFGKVPIYSFDLSAATDRLPIIIQSELLSEIFGKEFAQSWVTLLTSRRYKTPMLIDGIYYAGKDKYPKSVKYSTGQPMGALSSWGMLALTHHFIIQSCAWKVGVTKLTKLFTAYAVLGDDVVIWNKPVADEYLRILKQLGVTVGLAKSIISEKGLGLEFAKKTIIKGIDVSPIPFKELSAAHRSFANMRTFMTKYNMSLLKVLRILGYGYKVDPTKVSTKVVNVIDLALSIPREYSDIVKLFKLRWWAKVELAAGSGLLPPDLLNAGFPFKKAMMDIVAKEYSSLGSDLEIALNKLREHRYTVLKTRNLKEMLIYGLNYFRIGEIIIDLVETKETLDKHYNNLEYYINLFADSEYSYPDIVYTEFQLGIPKEVQEGIDYMFTARRTLDSYQIKMVINPSRSMSVSPSFLEEKRTLQMWNHWASHLHRYNNLVIRLDDNLSMKFKTSKYDIYKNFKNS</sequence>
<keyword evidence="2" id="KW-0808">Transferase</keyword>
<proteinExistence type="predicted"/>
<reference evidence="4" key="1">
    <citation type="submission" date="2022-05" db="EMBL/GenBank/DDBJ databases">
        <authorList>
            <person name="Cao W."/>
            <person name="Jia N."/>
            <person name="Lam T.T.-Y."/>
            <person name="Ni X."/>
            <person name="Liu J."/>
        </authorList>
    </citation>
    <scope>NUCLEOTIDE SEQUENCE</scope>
    <source>
        <strain evidence="4">TIGMIC 1</strain>
    </source>
</reference>
<dbReference type="PANTHER" id="PTHR34456">
    <property type="entry name" value="MITOVIRUS RNA-DEPENDENT RNA POLYMERASE"/>
    <property type="match status" value="1"/>
</dbReference>
<dbReference type="GO" id="GO:0003968">
    <property type="term" value="F:RNA-directed RNA polymerase activity"/>
    <property type="evidence" value="ECO:0007669"/>
    <property type="project" value="UniProtKB-KW"/>
</dbReference>
<protein>
    <submittedName>
        <fullName evidence="4">RNA-dependent RNA polymerase</fullName>
    </submittedName>
</protein>
<dbReference type="PANTHER" id="PTHR34456:SF13">
    <property type="entry name" value="REVERSE TRANSCRIPTASE DOMAIN-CONTAINING PROTEIN"/>
    <property type="match status" value="1"/>
</dbReference>
<name>A0A9E8A9C5_9VIRU</name>
<dbReference type="EMBL" id="ON746405">
    <property type="protein sequence ID" value="UYL95344.1"/>
    <property type="molecule type" value="Genomic_RNA"/>
</dbReference>
<keyword evidence="3" id="KW-0548">Nucleotidyltransferase</keyword>
<evidence type="ECO:0000256" key="3">
    <source>
        <dbReference type="ARBA" id="ARBA00022695"/>
    </source>
</evidence>
<organism evidence="4">
    <name type="scientific">Tianjin Mitov tick virus 1</name>
    <dbReference type="NCBI Taxonomy" id="2972192"/>
    <lineage>
        <taxon>Viruses</taxon>
        <taxon>Riboviria</taxon>
        <taxon>Orthornavirae</taxon>
        <taxon>Lenarviricota</taxon>
        <taxon>Howeltoviricetes</taxon>
        <taxon>Cryppavirales</taxon>
        <taxon>Mitoviridae</taxon>
    </lineage>
</organism>
<keyword evidence="1 4" id="KW-0696">RNA-directed RNA polymerase</keyword>
<evidence type="ECO:0000256" key="2">
    <source>
        <dbReference type="ARBA" id="ARBA00022679"/>
    </source>
</evidence>
<accession>A0A9E8A9C5</accession>